<dbReference type="PANTHER" id="PTHR34410">
    <property type="entry name" value="INTRON-ENCODED HOMING ENDONUCLEASE, PUTATIVE-RELATED"/>
    <property type="match status" value="1"/>
</dbReference>
<reference evidence="2" key="1">
    <citation type="submission" date="2011-05" db="EMBL/GenBank/DDBJ databases">
        <authorList>
            <person name="Richards S.R."/>
            <person name="Qu J."/>
            <person name="Jiang H."/>
            <person name="Jhangiani S.N."/>
            <person name="Agravi P."/>
            <person name="Goodspeed R."/>
            <person name="Gross S."/>
            <person name="Mandapat C."/>
            <person name="Jackson L."/>
            <person name="Mathew T."/>
            <person name="Pu L."/>
            <person name="Thornton R."/>
            <person name="Saada N."/>
            <person name="Wilczek-Boney K.B."/>
            <person name="Lee S."/>
            <person name="Kovar C."/>
            <person name="Wu Y."/>
            <person name="Scherer S.E."/>
            <person name="Worley K.C."/>
            <person name="Muzny D.M."/>
            <person name="Gibbs R."/>
        </authorList>
    </citation>
    <scope>NUCLEOTIDE SEQUENCE</scope>
    <source>
        <strain evidence="2">Brora</strain>
    </source>
</reference>
<keyword evidence="2" id="KW-1185">Reference proteome</keyword>
<dbReference type="EnsemblMetazoa" id="SMAR004651-RA">
    <property type="protein sequence ID" value="SMAR004651-PA"/>
    <property type="gene ID" value="SMAR004651"/>
</dbReference>
<organism evidence="1 2">
    <name type="scientific">Strigamia maritima</name>
    <name type="common">European centipede</name>
    <name type="synonym">Geophilus maritimus</name>
    <dbReference type="NCBI Taxonomy" id="126957"/>
    <lineage>
        <taxon>Eukaryota</taxon>
        <taxon>Metazoa</taxon>
        <taxon>Ecdysozoa</taxon>
        <taxon>Arthropoda</taxon>
        <taxon>Myriapoda</taxon>
        <taxon>Chilopoda</taxon>
        <taxon>Pleurostigmophora</taxon>
        <taxon>Geophilomorpha</taxon>
        <taxon>Linotaeniidae</taxon>
        <taxon>Strigamia</taxon>
    </lineage>
</organism>
<evidence type="ECO:0000313" key="1">
    <source>
        <dbReference type="EnsemblMetazoa" id="SMAR004651-PA"/>
    </source>
</evidence>
<accession>T1IU36</accession>
<dbReference type="PANTHER" id="PTHR34410:SF2">
    <property type="entry name" value="RRNA INTRON-ENCODED HOMING ENDONUCLEASE"/>
    <property type="match status" value="1"/>
</dbReference>
<dbReference type="AlphaFoldDB" id="T1IU36"/>
<dbReference type="OMA" id="CESICQE"/>
<protein>
    <submittedName>
        <fullName evidence="1">Uncharacterized protein</fullName>
    </submittedName>
</protein>
<name>T1IU36_STRMM</name>
<dbReference type="eggNOG" id="ENOG502S5RJ">
    <property type="taxonomic scope" value="Eukaryota"/>
</dbReference>
<dbReference type="EMBL" id="AFFK01019367">
    <property type="status" value="NOT_ANNOTATED_CDS"/>
    <property type="molecule type" value="Genomic_DNA"/>
</dbReference>
<reference evidence="1" key="2">
    <citation type="submission" date="2015-02" db="UniProtKB">
        <authorList>
            <consortium name="EnsemblMetazoa"/>
        </authorList>
    </citation>
    <scope>IDENTIFICATION</scope>
</reference>
<sequence>MGVQVTAMVLTVTINNEARLFESCYWNGNNVNPLSRTYERASLVPAAAVIPALKAYIVIAAVKKLVVGSEFSLWCRMVNCSLSRRRFARFAVLAGLITLNNSGIDGDIRIDAREVKFLDRIGTSYCESICQEFRGSKAIRYRPSSDRKRYQLVIRRWHSLPCLGASRKRKSSGSGGSMVAKLKLKGIDGRAPPGVEPAA</sequence>
<evidence type="ECO:0000313" key="2">
    <source>
        <dbReference type="Proteomes" id="UP000014500"/>
    </source>
</evidence>
<proteinExistence type="predicted"/>
<dbReference type="HOGENOM" id="CLU_1648038_0_0_1"/>
<dbReference type="Proteomes" id="UP000014500">
    <property type="component" value="Unassembled WGS sequence"/>
</dbReference>